<evidence type="ECO:0000313" key="3">
    <source>
        <dbReference type="EMBL" id="NDU99253.1"/>
    </source>
</evidence>
<sequence length="364" mass="40266">MKILSVVGARPNFMKVAPLHRAFLTFAGVESTIVHTGQHHDARMSDVFFDQLELPKPDYFLGVRSGTQTQQTADIMLRFEQVVQAESPDWVVVVGDVTSTLACALVAVRMGVRVAHVEAGLRSGDRRMPEEINRILTDALADRLFVTEQAGLDNLDHEGVDRDKVHWVGNVLIDSLIRYRQKARTLNYPARLQLSAGPYVVMTMHRPANVDTEAGLKAISQIVASVASLRTVVFPVHPRTRKNLKQFGLMDKLENRTNVRLLDPQGYLEFLSLVEQAALVITDSGGLQEETTFLRIPCLTLRPTTERPVTVELGTNQLIADLTPEAVQAKVVEILAGRIRPGSIPPLWDGKAANRIAAILAQHV</sequence>
<comment type="caution">
    <text evidence="3">The sequence shown here is derived from an EMBL/GenBank/DDBJ whole genome shotgun (WGS) entry which is preliminary data.</text>
</comment>
<dbReference type="PANTHER" id="PTHR43174">
    <property type="entry name" value="UDP-N-ACETYLGLUCOSAMINE 2-EPIMERASE"/>
    <property type="match status" value="1"/>
</dbReference>
<dbReference type="GO" id="GO:0008761">
    <property type="term" value="F:UDP-N-acetylglucosamine 2-epimerase activity"/>
    <property type="evidence" value="ECO:0007669"/>
    <property type="project" value="UniProtKB-EC"/>
</dbReference>
<dbReference type="NCBIfam" id="TIGR00236">
    <property type="entry name" value="wecB"/>
    <property type="match status" value="1"/>
</dbReference>
<name>A0A6L9LJV2_9BACT</name>
<accession>A0A6L9LJV2</accession>
<organism evidence="3 4">
    <name type="scientific">Spirosoma terrae</name>
    <dbReference type="NCBI Taxonomy" id="1968276"/>
    <lineage>
        <taxon>Bacteria</taxon>
        <taxon>Pseudomonadati</taxon>
        <taxon>Bacteroidota</taxon>
        <taxon>Cytophagia</taxon>
        <taxon>Cytophagales</taxon>
        <taxon>Cytophagaceae</taxon>
        <taxon>Spirosoma</taxon>
    </lineage>
</organism>
<dbReference type="Gene3D" id="3.40.50.2000">
    <property type="entry name" value="Glycogen Phosphorylase B"/>
    <property type="match status" value="2"/>
</dbReference>
<proteinExistence type="inferred from homology"/>
<dbReference type="RefSeq" id="WP_163955386.1">
    <property type="nucleotide sequence ID" value="NZ_JAAFZH010000027.1"/>
</dbReference>
<dbReference type="InterPro" id="IPR003331">
    <property type="entry name" value="UDP_GlcNAc_Epimerase_2_dom"/>
</dbReference>
<dbReference type="SUPFAM" id="SSF53756">
    <property type="entry name" value="UDP-Glycosyltransferase/glycogen phosphorylase"/>
    <property type="match status" value="1"/>
</dbReference>
<keyword evidence="4" id="KW-1185">Reference proteome</keyword>
<dbReference type="EMBL" id="JAAFZH010000027">
    <property type="protein sequence ID" value="NDU99253.1"/>
    <property type="molecule type" value="Genomic_DNA"/>
</dbReference>
<comment type="similarity">
    <text evidence="1">Belongs to the UDP-N-acetylglucosamine 2-epimerase family.</text>
</comment>
<dbReference type="PANTHER" id="PTHR43174:SF1">
    <property type="entry name" value="UDP-N-ACETYLGLUCOSAMINE 2-EPIMERASE"/>
    <property type="match status" value="1"/>
</dbReference>
<dbReference type="AlphaFoldDB" id="A0A6L9LJV2"/>
<dbReference type="Proteomes" id="UP000474175">
    <property type="component" value="Unassembled WGS sequence"/>
</dbReference>
<feature type="domain" description="UDP-N-acetylglucosamine 2-epimerase" evidence="2">
    <location>
        <begin position="28"/>
        <end position="360"/>
    </location>
</feature>
<keyword evidence="1 3" id="KW-0413">Isomerase</keyword>
<protein>
    <submittedName>
        <fullName evidence="3">UDP-N-acetylglucosamine 2-epimerase (Non-hydrolyzing)</fullName>
        <ecNumber evidence="3">5.1.3.14</ecNumber>
    </submittedName>
</protein>
<gene>
    <name evidence="3" type="primary">wecB</name>
    <name evidence="3" type="ORF">GK108_30520</name>
</gene>
<reference evidence="3 4" key="1">
    <citation type="submission" date="2020-02" db="EMBL/GenBank/DDBJ databases">
        <title>Draft genome sequence of two Spirosoma agri KCTC 52727 and Spirosoma terrae KCTC 52035.</title>
        <authorList>
            <person name="Rojas J."/>
            <person name="Ambika Manirajan B."/>
            <person name="Suarez C."/>
            <person name="Ratering S."/>
            <person name="Schnell S."/>
        </authorList>
    </citation>
    <scope>NUCLEOTIDE SEQUENCE [LARGE SCALE GENOMIC DNA]</scope>
    <source>
        <strain evidence="3 4">KCTC 52035</strain>
    </source>
</reference>
<evidence type="ECO:0000256" key="1">
    <source>
        <dbReference type="RuleBase" id="RU003513"/>
    </source>
</evidence>
<dbReference type="Pfam" id="PF02350">
    <property type="entry name" value="Epimerase_2"/>
    <property type="match status" value="1"/>
</dbReference>
<evidence type="ECO:0000313" key="4">
    <source>
        <dbReference type="Proteomes" id="UP000474175"/>
    </source>
</evidence>
<evidence type="ECO:0000259" key="2">
    <source>
        <dbReference type="Pfam" id="PF02350"/>
    </source>
</evidence>
<dbReference type="EC" id="5.1.3.14" evidence="3"/>
<dbReference type="CDD" id="cd03786">
    <property type="entry name" value="GTB_UDP-GlcNAc_2-Epimerase"/>
    <property type="match status" value="1"/>
</dbReference>
<dbReference type="InterPro" id="IPR029767">
    <property type="entry name" value="WecB-like"/>
</dbReference>